<dbReference type="AlphaFoldDB" id="A0A7T8HIT7"/>
<reference evidence="3" key="1">
    <citation type="submission" date="2021-01" db="EMBL/GenBank/DDBJ databases">
        <title>Caligus Genome Assembly.</title>
        <authorList>
            <person name="Gallardo-Escarate C."/>
        </authorList>
    </citation>
    <scope>NUCLEOTIDE SEQUENCE [LARGE SCALE GENOMIC DNA]</scope>
</reference>
<accession>A0A7T8HIT7</accession>
<evidence type="ECO:0000313" key="2">
    <source>
        <dbReference type="EMBL" id="QQP50699.1"/>
    </source>
</evidence>
<feature type="non-terminal residue" evidence="2">
    <location>
        <position position="1"/>
    </location>
</feature>
<evidence type="ECO:0000256" key="1">
    <source>
        <dbReference type="SAM" id="MobiDB-lite"/>
    </source>
</evidence>
<sequence length="74" mass="8222">TVDQKFTPNLQPSLKNPQQTTRSTISTAISNSDEATIAHLTTLTNIARSVRRWKTINENFPTSPQSHMGFSIPP</sequence>
<evidence type="ECO:0000313" key="3">
    <source>
        <dbReference type="Proteomes" id="UP000595437"/>
    </source>
</evidence>
<protein>
    <submittedName>
        <fullName evidence="2">Uncharacterized protein</fullName>
    </submittedName>
</protein>
<proteinExistence type="predicted"/>
<gene>
    <name evidence="2" type="ORF">FKW44_011804</name>
</gene>
<organism evidence="2 3">
    <name type="scientific">Caligus rogercresseyi</name>
    <name type="common">Sea louse</name>
    <dbReference type="NCBI Taxonomy" id="217165"/>
    <lineage>
        <taxon>Eukaryota</taxon>
        <taxon>Metazoa</taxon>
        <taxon>Ecdysozoa</taxon>
        <taxon>Arthropoda</taxon>
        <taxon>Crustacea</taxon>
        <taxon>Multicrustacea</taxon>
        <taxon>Hexanauplia</taxon>
        <taxon>Copepoda</taxon>
        <taxon>Siphonostomatoida</taxon>
        <taxon>Caligidae</taxon>
        <taxon>Caligus</taxon>
    </lineage>
</organism>
<dbReference type="Proteomes" id="UP000595437">
    <property type="component" value="Chromosome 7"/>
</dbReference>
<feature type="region of interest" description="Disordered" evidence="1">
    <location>
        <begin position="1"/>
        <end position="23"/>
    </location>
</feature>
<keyword evidence="3" id="KW-1185">Reference proteome</keyword>
<name>A0A7T8HIT7_CALRO</name>
<dbReference type="OrthoDB" id="6773075at2759"/>
<dbReference type="EMBL" id="CP045896">
    <property type="protein sequence ID" value="QQP50699.1"/>
    <property type="molecule type" value="Genomic_DNA"/>
</dbReference>